<accession>A0ABQ8V1E8</accession>
<evidence type="ECO:0000313" key="1">
    <source>
        <dbReference type="EMBL" id="KAJ4467767.1"/>
    </source>
</evidence>
<evidence type="ECO:0000313" key="2">
    <source>
        <dbReference type="Proteomes" id="UP001150217"/>
    </source>
</evidence>
<dbReference type="EMBL" id="JANVFT010000105">
    <property type="protein sequence ID" value="KAJ4467767.1"/>
    <property type="molecule type" value="Genomic_DNA"/>
</dbReference>
<gene>
    <name evidence="1" type="ORF">C8R41DRAFT_730212</name>
</gene>
<organism evidence="1 2">
    <name type="scientific">Lentinula lateritia</name>
    <dbReference type="NCBI Taxonomy" id="40482"/>
    <lineage>
        <taxon>Eukaryota</taxon>
        <taxon>Fungi</taxon>
        <taxon>Dikarya</taxon>
        <taxon>Basidiomycota</taxon>
        <taxon>Agaricomycotina</taxon>
        <taxon>Agaricomycetes</taxon>
        <taxon>Agaricomycetidae</taxon>
        <taxon>Agaricales</taxon>
        <taxon>Marasmiineae</taxon>
        <taxon>Omphalotaceae</taxon>
        <taxon>Lentinula</taxon>
    </lineage>
</organism>
<protein>
    <submittedName>
        <fullName evidence="1">Uncharacterized protein</fullName>
    </submittedName>
</protein>
<reference evidence="1" key="1">
    <citation type="submission" date="2022-08" db="EMBL/GenBank/DDBJ databases">
        <title>A Global Phylogenomic Analysis of the Shiitake Genus Lentinula.</title>
        <authorList>
            <consortium name="DOE Joint Genome Institute"/>
            <person name="Sierra-Patev S."/>
            <person name="Min B."/>
            <person name="Naranjo-Ortiz M."/>
            <person name="Looney B."/>
            <person name="Konkel Z."/>
            <person name="Slot J.C."/>
            <person name="Sakamoto Y."/>
            <person name="Steenwyk J.L."/>
            <person name="Rokas A."/>
            <person name="Carro J."/>
            <person name="Camarero S."/>
            <person name="Ferreira P."/>
            <person name="Molpeceres G."/>
            <person name="Ruiz-Duenas F.J."/>
            <person name="Serrano A."/>
            <person name="Henrissat B."/>
            <person name="Drula E."/>
            <person name="Hughes K.W."/>
            <person name="Mata J.L."/>
            <person name="Ishikawa N.K."/>
            <person name="Vargas-Isla R."/>
            <person name="Ushijima S."/>
            <person name="Smith C.A."/>
            <person name="Ahrendt S."/>
            <person name="Andreopoulos W."/>
            <person name="He G."/>
            <person name="Labutti K."/>
            <person name="Lipzen A."/>
            <person name="Ng V."/>
            <person name="Riley R."/>
            <person name="Sandor L."/>
            <person name="Barry K."/>
            <person name="Martinez A.T."/>
            <person name="Xiao Y."/>
            <person name="Gibbons J.G."/>
            <person name="Terashima K."/>
            <person name="Grigoriev I.V."/>
            <person name="Hibbett D.S."/>
        </authorList>
    </citation>
    <scope>NUCLEOTIDE SEQUENCE</scope>
    <source>
        <strain evidence="1">RHP3577 ss4</strain>
    </source>
</reference>
<sequence>MLHIPVNVSTMGPLWCYWNFPTERFCGAIVRAVSSRKYPYTSMASRLRDVAQLNQIKLVYGLTREL</sequence>
<feature type="non-terminal residue" evidence="1">
    <location>
        <position position="66"/>
    </location>
</feature>
<keyword evidence="2" id="KW-1185">Reference proteome</keyword>
<proteinExistence type="predicted"/>
<dbReference type="Proteomes" id="UP001150217">
    <property type="component" value="Unassembled WGS sequence"/>
</dbReference>
<name>A0ABQ8V1E8_9AGAR</name>
<comment type="caution">
    <text evidence="1">The sequence shown here is derived from an EMBL/GenBank/DDBJ whole genome shotgun (WGS) entry which is preliminary data.</text>
</comment>